<dbReference type="EMBL" id="QXFU01002184">
    <property type="protein sequence ID" value="KAE8989225.1"/>
    <property type="molecule type" value="Genomic_DNA"/>
</dbReference>
<reference evidence="4 6" key="1">
    <citation type="submission" date="2018-09" db="EMBL/GenBank/DDBJ databases">
        <title>Genomic investigation of the strawberry pathogen Phytophthora fragariae indicates pathogenicity is determined by transcriptional variation in three key races.</title>
        <authorList>
            <person name="Adams T.M."/>
            <person name="Armitage A.D."/>
            <person name="Sobczyk M.K."/>
            <person name="Bates H.J."/>
            <person name="Dunwell J.M."/>
            <person name="Nellist C.F."/>
            <person name="Harrison R.J."/>
        </authorList>
    </citation>
    <scope>NUCLEOTIDE SEQUENCE [LARGE SCALE GENOMIC DNA]</scope>
    <source>
        <strain evidence="2 4">SCRP249</strain>
        <strain evidence="1 6">SCRP324</strain>
        <strain evidence="3 5">SCRP333</strain>
    </source>
</reference>
<gene>
    <name evidence="2" type="ORF">PR001_g19733</name>
    <name evidence="1" type="ORF">PR002_g21517</name>
    <name evidence="3" type="ORF">PR003_g21808</name>
</gene>
<name>A0A6A3JXC8_9STRA</name>
<evidence type="ECO:0000313" key="2">
    <source>
        <dbReference type="EMBL" id="KAE8996884.1"/>
    </source>
</evidence>
<evidence type="ECO:0008006" key="7">
    <source>
        <dbReference type="Google" id="ProtNLM"/>
    </source>
</evidence>
<evidence type="ECO:0000313" key="3">
    <source>
        <dbReference type="EMBL" id="KAE9304205.1"/>
    </source>
</evidence>
<dbReference type="Proteomes" id="UP000435112">
    <property type="component" value="Unassembled WGS sequence"/>
</dbReference>
<proteinExistence type="predicted"/>
<evidence type="ECO:0000313" key="4">
    <source>
        <dbReference type="Proteomes" id="UP000429607"/>
    </source>
</evidence>
<accession>A0A6A3JXC8</accession>
<organism evidence="2 4">
    <name type="scientific">Phytophthora rubi</name>
    <dbReference type="NCBI Taxonomy" id="129364"/>
    <lineage>
        <taxon>Eukaryota</taxon>
        <taxon>Sar</taxon>
        <taxon>Stramenopiles</taxon>
        <taxon>Oomycota</taxon>
        <taxon>Peronosporomycetes</taxon>
        <taxon>Peronosporales</taxon>
        <taxon>Peronosporaceae</taxon>
        <taxon>Phytophthora</taxon>
    </lineage>
</organism>
<evidence type="ECO:0000313" key="6">
    <source>
        <dbReference type="Proteomes" id="UP000435112"/>
    </source>
</evidence>
<dbReference type="AlphaFoldDB" id="A0A6A3JXC8"/>
<sequence length="187" mass="21444">MMNNADESAKNMLVLMDKTRKEELGNAEKLAKMFQLQNDADTTRVVLARLREEIWRSEGKTADDVYKILKLDDDLVKLGDDLVMSYATFRNPALGTWVSYVTKLHNVDKKTPDVISMLEGMLSRWSLANVLSTTKTSVAENLRTLQFKKFVSEGIHPDTITWQMGGHDDAYLVERGYRKYYEANRAK</sequence>
<dbReference type="EMBL" id="QXFV01001868">
    <property type="protein sequence ID" value="KAE8996884.1"/>
    <property type="molecule type" value="Genomic_DNA"/>
</dbReference>
<dbReference type="Proteomes" id="UP000434957">
    <property type="component" value="Unassembled WGS sequence"/>
</dbReference>
<keyword evidence="5" id="KW-1185">Reference proteome</keyword>
<protein>
    <recommendedName>
        <fullName evidence="7">RxLR effector protein</fullName>
    </recommendedName>
</protein>
<evidence type="ECO:0000313" key="5">
    <source>
        <dbReference type="Proteomes" id="UP000434957"/>
    </source>
</evidence>
<dbReference type="EMBL" id="QXFT01002086">
    <property type="protein sequence ID" value="KAE9304205.1"/>
    <property type="molecule type" value="Genomic_DNA"/>
</dbReference>
<evidence type="ECO:0000313" key="1">
    <source>
        <dbReference type="EMBL" id="KAE8989225.1"/>
    </source>
</evidence>
<comment type="caution">
    <text evidence="2">The sequence shown here is derived from an EMBL/GenBank/DDBJ whole genome shotgun (WGS) entry which is preliminary data.</text>
</comment>
<dbReference type="Proteomes" id="UP000429607">
    <property type="component" value="Unassembled WGS sequence"/>
</dbReference>